<dbReference type="EMBL" id="PYGK01000012">
    <property type="protein sequence ID" value="PSL25872.1"/>
    <property type="molecule type" value="Genomic_DNA"/>
</dbReference>
<sequence>MLEQSIGNLTRVQGNIKFQLGAKVIKAHDKIHNTLVVCIL</sequence>
<protein>
    <submittedName>
        <fullName evidence="1">Uncharacterized protein</fullName>
    </submittedName>
</protein>
<accession>A0A2P8FVX3</accession>
<dbReference type="Proteomes" id="UP000240978">
    <property type="component" value="Unassembled WGS sequence"/>
</dbReference>
<gene>
    <name evidence="1" type="ORF">CLV42_11277</name>
</gene>
<keyword evidence="2" id="KW-1185">Reference proteome</keyword>
<evidence type="ECO:0000313" key="2">
    <source>
        <dbReference type="Proteomes" id="UP000240978"/>
    </source>
</evidence>
<dbReference type="AlphaFoldDB" id="A0A2P8FVX3"/>
<organism evidence="1 2">
    <name type="scientific">Chitinophaga ginsengisoli</name>
    <dbReference type="NCBI Taxonomy" id="363837"/>
    <lineage>
        <taxon>Bacteria</taxon>
        <taxon>Pseudomonadati</taxon>
        <taxon>Bacteroidota</taxon>
        <taxon>Chitinophagia</taxon>
        <taxon>Chitinophagales</taxon>
        <taxon>Chitinophagaceae</taxon>
        <taxon>Chitinophaga</taxon>
    </lineage>
</organism>
<reference evidence="1 2" key="1">
    <citation type="submission" date="2018-03" db="EMBL/GenBank/DDBJ databases">
        <title>Genomic Encyclopedia of Archaeal and Bacterial Type Strains, Phase II (KMG-II): from individual species to whole genera.</title>
        <authorList>
            <person name="Goeker M."/>
        </authorList>
    </citation>
    <scope>NUCLEOTIDE SEQUENCE [LARGE SCALE GENOMIC DNA]</scope>
    <source>
        <strain evidence="1 2">DSM 18107</strain>
    </source>
</reference>
<name>A0A2P8FVX3_9BACT</name>
<evidence type="ECO:0000313" key="1">
    <source>
        <dbReference type="EMBL" id="PSL25872.1"/>
    </source>
</evidence>
<proteinExistence type="predicted"/>
<comment type="caution">
    <text evidence="1">The sequence shown here is derived from an EMBL/GenBank/DDBJ whole genome shotgun (WGS) entry which is preliminary data.</text>
</comment>